<sequence length="89" mass="10664">WHPPAWLGRLEASCSPPVFLRLPPPTHPHVPPASSPSPGPVENWWFEPKRRRHRRRQRRQRWKLPSRRRQLVPREMQRCMAACVYILCS</sequence>
<reference evidence="1" key="1">
    <citation type="submission" date="2022-05" db="EMBL/GenBank/DDBJ databases">
        <title>The Musa troglodytarum L. genome provides insights into the mechanism of non-climacteric behaviour and enrichment of carotenoids.</title>
        <authorList>
            <person name="Wang J."/>
        </authorList>
    </citation>
    <scope>NUCLEOTIDE SEQUENCE</scope>
    <source>
        <tissue evidence="1">Leaf</tissue>
    </source>
</reference>
<feature type="non-terminal residue" evidence="1">
    <location>
        <position position="1"/>
    </location>
</feature>
<dbReference type="EMBL" id="CP097504">
    <property type="protein sequence ID" value="URD88512.1"/>
    <property type="molecule type" value="Genomic_DNA"/>
</dbReference>
<evidence type="ECO:0000313" key="1">
    <source>
        <dbReference type="EMBL" id="URD88512.1"/>
    </source>
</evidence>
<protein>
    <submittedName>
        <fullName evidence="1">Uncharacterized protein</fullName>
    </submittedName>
</protein>
<gene>
    <name evidence="1" type="ORF">MUK42_26207</name>
</gene>
<name>A0A9E7F6H4_9LILI</name>
<dbReference type="Proteomes" id="UP001055439">
    <property type="component" value="Chromosome 2"/>
</dbReference>
<proteinExistence type="predicted"/>
<accession>A0A9E7F6H4</accession>
<evidence type="ECO:0000313" key="2">
    <source>
        <dbReference type="Proteomes" id="UP001055439"/>
    </source>
</evidence>
<keyword evidence="2" id="KW-1185">Reference proteome</keyword>
<organism evidence="1 2">
    <name type="scientific">Musa troglodytarum</name>
    <name type="common">fe'i banana</name>
    <dbReference type="NCBI Taxonomy" id="320322"/>
    <lineage>
        <taxon>Eukaryota</taxon>
        <taxon>Viridiplantae</taxon>
        <taxon>Streptophyta</taxon>
        <taxon>Embryophyta</taxon>
        <taxon>Tracheophyta</taxon>
        <taxon>Spermatophyta</taxon>
        <taxon>Magnoliopsida</taxon>
        <taxon>Liliopsida</taxon>
        <taxon>Zingiberales</taxon>
        <taxon>Musaceae</taxon>
        <taxon>Musa</taxon>
    </lineage>
</organism>
<dbReference type="AlphaFoldDB" id="A0A9E7F6H4"/>